<evidence type="ECO:0000313" key="4">
    <source>
        <dbReference type="Proteomes" id="UP000050794"/>
    </source>
</evidence>
<reference evidence="3 4" key="2">
    <citation type="submission" date="2018-11" db="EMBL/GenBank/DDBJ databases">
        <authorList>
            <consortium name="Pathogen Informatics"/>
        </authorList>
    </citation>
    <scope>NUCLEOTIDE SEQUENCE [LARGE SCALE GENOMIC DNA]</scope>
</reference>
<feature type="region of interest" description="Disordered" evidence="1">
    <location>
        <begin position="95"/>
        <end position="160"/>
    </location>
</feature>
<accession>A0A183UUM5</accession>
<dbReference type="InterPro" id="IPR028054">
    <property type="entry name" value="DUF4481"/>
</dbReference>
<proteinExistence type="predicted"/>
<keyword evidence="2" id="KW-0472">Membrane</keyword>
<keyword evidence="2" id="KW-1133">Transmembrane helix</keyword>
<name>A0A183UUM5_TOXCA</name>
<sequence>MRSKFKIRDLIAQGRENFFAQSTMWSLLISAGNYWESKGSAHKRRSDFLKRSIAESTTEEFYTPRVEAVQAKRPTKKAKWILGVDSPILNVSETKTRSGAGRKAESIASPNSDQCSDAPDIAPLAGSSEFSEEHENDARGDGSSELHDASEDSSSFVTVEESPQFVHSKLKLPSNHGSKESPLGLFGRSLSSIRLRSCRTHSFNVQSTVRSMGSVQEETTSDVQSHAGGASSLVVCIEFGLENGRSTPTGRPLYSINQHAGRERRESRITKVASVIMKGFAAGPHSKARARSRHRSKSTRQQKRRADIGQKCTVDEEHAEKARGRLGEFKRVVNILEEDIDLENAEGTVYDAIACDISPCGAPLSKVSELILRRAGEEVTCEVDKELRHSKKVFILGSGRFSACKYVIFVVGGHTNNSDGKTWQDLRFIYFNLINEAVQHRQIDSLLLPYLFIGGSSLAQHEVAHTALTAVNLVFLQTGFTNFKKLDIGGANGNEEVRSCYTTQLELVIGSMMDDSGKENIGANETKSVNESLDASEGSRKNSTENAAGIRVGDTLRMRSQWPLWNGLQCRWLHKNGQEINAHTHTDTNDIALIWRMSAEQQPNWVQFDESEVSPAEIALRNVAPSRNPIVVDPAKLIEPHGGIPQARLQEANGYGAEVAVSAHEKTANGTTVAPVDPDSTRAARSEGQAFRNGKIICAVYPENTTMAWVVPARYNPYSMPKSLADDRLSMPAEDYVTAMEMITNDYRFRCYCMFYSRLMAFWISLSILVLILVLLGQPNGGLGVLIFALAWMLILVLGIICVLIIRKHRRWFGGFMIVNYIQVLFMYLRSSECLPQIERLIRQQNASAQPRPVEMNAAEVKDLALRLLLKYSQNYVKETSKKHFKRSPREWYERLF</sequence>
<feature type="transmembrane region" description="Helical" evidence="2">
    <location>
        <begin position="783"/>
        <end position="805"/>
    </location>
</feature>
<keyword evidence="4" id="KW-1185">Reference proteome</keyword>
<feature type="region of interest" description="Disordered" evidence="1">
    <location>
        <begin position="282"/>
        <end position="310"/>
    </location>
</feature>
<reference evidence="5" key="1">
    <citation type="submission" date="2016-06" db="UniProtKB">
        <authorList>
            <consortium name="WormBaseParasite"/>
        </authorList>
    </citation>
    <scope>IDENTIFICATION</scope>
</reference>
<dbReference type="InterPro" id="IPR043472">
    <property type="entry name" value="Macro_dom-like"/>
</dbReference>
<dbReference type="PANTHER" id="PTHR31193">
    <property type="entry name" value="TRANSMEMBRANE PROTEIN C9ORF91"/>
    <property type="match status" value="1"/>
</dbReference>
<feature type="compositionally biased region" description="Polar residues" evidence="1">
    <location>
        <begin position="523"/>
        <end position="533"/>
    </location>
</feature>
<evidence type="ECO:0000313" key="3">
    <source>
        <dbReference type="EMBL" id="VDM43516.1"/>
    </source>
</evidence>
<organism evidence="4 5">
    <name type="scientific">Toxocara canis</name>
    <name type="common">Canine roundworm</name>
    <dbReference type="NCBI Taxonomy" id="6265"/>
    <lineage>
        <taxon>Eukaryota</taxon>
        <taxon>Metazoa</taxon>
        <taxon>Ecdysozoa</taxon>
        <taxon>Nematoda</taxon>
        <taxon>Chromadorea</taxon>
        <taxon>Rhabditida</taxon>
        <taxon>Spirurina</taxon>
        <taxon>Ascaridomorpha</taxon>
        <taxon>Ascaridoidea</taxon>
        <taxon>Toxocaridae</taxon>
        <taxon>Toxocara</taxon>
    </lineage>
</organism>
<feature type="region of interest" description="Disordered" evidence="1">
    <location>
        <begin position="519"/>
        <end position="547"/>
    </location>
</feature>
<protein>
    <submittedName>
        <fullName evidence="5">Macro domain-containing protein</fullName>
    </submittedName>
</protein>
<dbReference type="EMBL" id="UYWY01021155">
    <property type="protein sequence ID" value="VDM43516.1"/>
    <property type="molecule type" value="Genomic_DNA"/>
</dbReference>
<evidence type="ECO:0000313" key="5">
    <source>
        <dbReference type="WBParaSite" id="TCNE_0001219501-mRNA-1"/>
    </source>
</evidence>
<dbReference type="SUPFAM" id="SSF52949">
    <property type="entry name" value="Macro domain-like"/>
    <property type="match status" value="1"/>
</dbReference>
<feature type="transmembrane region" description="Helical" evidence="2">
    <location>
        <begin position="755"/>
        <end position="777"/>
    </location>
</feature>
<dbReference type="AlphaFoldDB" id="A0A183UUM5"/>
<keyword evidence="2" id="KW-0812">Transmembrane</keyword>
<dbReference type="PANTHER" id="PTHR31193:SF1">
    <property type="entry name" value="TRANSMEMBRANE PROTEIN 268"/>
    <property type="match status" value="1"/>
</dbReference>
<dbReference type="WBParaSite" id="TCNE_0001219501-mRNA-1">
    <property type="protein sequence ID" value="TCNE_0001219501-mRNA-1"/>
    <property type="gene ID" value="TCNE_0001219501"/>
</dbReference>
<dbReference type="Proteomes" id="UP000050794">
    <property type="component" value="Unassembled WGS sequence"/>
</dbReference>
<feature type="compositionally biased region" description="Basic and acidic residues" evidence="1">
    <location>
        <begin position="131"/>
        <end position="150"/>
    </location>
</feature>
<evidence type="ECO:0000256" key="1">
    <source>
        <dbReference type="SAM" id="MobiDB-lite"/>
    </source>
</evidence>
<dbReference type="Gene3D" id="3.40.220.10">
    <property type="entry name" value="Leucine Aminopeptidase, subunit E, domain 1"/>
    <property type="match status" value="1"/>
</dbReference>
<evidence type="ECO:0000256" key="2">
    <source>
        <dbReference type="SAM" id="Phobius"/>
    </source>
</evidence>
<feature type="compositionally biased region" description="Basic residues" evidence="1">
    <location>
        <begin position="286"/>
        <end position="303"/>
    </location>
</feature>
<gene>
    <name evidence="3" type="ORF">TCNE_LOCUS12195</name>
</gene>